<comment type="caution">
    <text evidence="1">The sequence shown here is derived from an EMBL/GenBank/DDBJ whole genome shotgun (WGS) entry which is preliminary data.</text>
</comment>
<sequence>MTDQNFTHIAFLLDRSGSMQSIRSDTVGGFDAFIAEQRGEPGRCTVSLAQFDDEYQEVYADRPIADVPSLDLVPRGRTAMLDAIGRLINATGARLAALPEDQRPGTVIVGIMTDGLENASREFTRAQIKAMIGEQTDRYGWQFLYMGANQDAIEVGTGLGVDPGLAVTYAATKVDAAMRMTSRKVAGVRAAMAAGMAAPAARAAHGYTEAERAQVGEDGTAG</sequence>
<protein>
    <submittedName>
        <fullName evidence="1">VWA domain-containing protein</fullName>
    </submittedName>
</protein>
<reference evidence="1 2" key="1">
    <citation type="submission" date="2019-03" db="EMBL/GenBank/DDBJ databases">
        <title>Genomic features of bacteria from cold environments.</title>
        <authorList>
            <person name="Shen L."/>
        </authorList>
    </citation>
    <scope>NUCLEOTIDE SEQUENCE [LARGE SCALE GENOMIC DNA]</scope>
    <source>
        <strain evidence="2">T3246-1</strain>
    </source>
</reference>
<dbReference type="InterPro" id="IPR036465">
    <property type="entry name" value="vWFA_dom_sf"/>
</dbReference>
<dbReference type="SUPFAM" id="SSF53300">
    <property type="entry name" value="vWA-like"/>
    <property type="match status" value="1"/>
</dbReference>
<evidence type="ECO:0000313" key="2">
    <source>
        <dbReference type="Proteomes" id="UP000504882"/>
    </source>
</evidence>
<evidence type="ECO:0000313" key="1">
    <source>
        <dbReference type="EMBL" id="TDE95981.1"/>
    </source>
</evidence>
<accession>A0ABY2E6J1</accession>
<dbReference type="EMBL" id="SMNA01000003">
    <property type="protein sequence ID" value="TDE95981.1"/>
    <property type="molecule type" value="Genomic_DNA"/>
</dbReference>
<gene>
    <name evidence="1" type="ORF">EXU48_06975</name>
</gene>
<dbReference type="Gene3D" id="3.40.50.410">
    <property type="entry name" value="von Willebrand factor, type A domain"/>
    <property type="match status" value="1"/>
</dbReference>
<organism evidence="1 2">
    <name type="scientific">Occultella glacieicola</name>
    <dbReference type="NCBI Taxonomy" id="2518684"/>
    <lineage>
        <taxon>Bacteria</taxon>
        <taxon>Bacillati</taxon>
        <taxon>Actinomycetota</taxon>
        <taxon>Actinomycetes</taxon>
        <taxon>Micrococcales</taxon>
        <taxon>Ruaniaceae</taxon>
        <taxon>Occultella</taxon>
    </lineage>
</organism>
<keyword evidence="2" id="KW-1185">Reference proteome</keyword>
<dbReference type="Proteomes" id="UP000504882">
    <property type="component" value="Unassembled WGS sequence"/>
</dbReference>
<dbReference type="RefSeq" id="WP_133106910.1">
    <property type="nucleotide sequence ID" value="NZ_SMNA01000003.1"/>
</dbReference>
<name>A0ABY2E6J1_9MICO</name>
<proteinExistence type="predicted"/>
<dbReference type="CDD" id="cd00198">
    <property type="entry name" value="vWFA"/>
    <property type="match status" value="1"/>
</dbReference>